<dbReference type="EMBL" id="JAPDFW010000059">
    <property type="protein sequence ID" value="KAJ5076727.1"/>
    <property type="molecule type" value="Genomic_DNA"/>
</dbReference>
<feature type="region of interest" description="Disordered" evidence="2">
    <location>
        <begin position="303"/>
        <end position="322"/>
    </location>
</feature>
<protein>
    <submittedName>
        <fullName evidence="3">Formin-binding protein 1-like protein</fullName>
    </submittedName>
</protein>
<evidence type="ECO:0000313" key="4">
    <source>
        <dbReference type="Proteomes" id="UP001149090"/>
    </source>
</evidence>
<accession>A0A9Q0LPL2</accession>
<keyword evidence="1" id="KW-0175">Coiled coil</keyword>
<dbReference type="InterPro" id="IPR027267">
    <property type="entry name" value="AH/BAR_dom_sf"/>
</dbReference>
<reference evidence="3" key="1">
    <citation type="submission" date="2022-10" db="EMBL/GenBank/DDBJ databases">
        <title>Novel sulphate-reducing endosymbionts in the free-living metamonad Anaeramoeba.</title>
        <authorList>
            <person name="Jerlstrom-Hultqvist J."/>
            <person name="Cepicka I."/>
            <person name="Gallot-Lavallee L."/>
            <person name="Salas-Leiva D."/>
            <person name="Curtis B.A."/>
            <person name="Zahonova K."/>
            <person name="Pipaliya S."/>
            <person name="Dacks J."/>
            <person name="Roger A.J."/>
        </authorList>
    </citation>
    <scope>NUCLEOTIDE SEQUENCE</scope>
    <source>
        <strain evidence="3">BMAN</strain>
    </source>
</reference>
<name>A0A9Q0LPL2_ANAIG</name>
<feature type="coiled-coil region" evidence="1">
    <location>
        <begin position="127"/>
        <end position="177"/>
    </location>
</feature>
<organism evidence="3 4">
    <name type="scientific">Anaeramoeba ignava</name>
    <name type="common">Anaerobic marine amoeba</name>
    <dbReference type="NCBI Taxonomy" id="1746090"/>
    <lineage>
        <taxon>Eukaryota</taxon>
        <taxon>Metamonada</taxon>
        <taxon>Anaeramoebidae</taxon>
        <taxon>Anaeramoeba</taxon>
    </lineage>
</organism>
<comment type="caution">
    <text evidence="3">The sequence shown here is derived from an EMBL/GenBank/DDBJ whole genome shotgun (WGS) entry which is preliminary data.</text>
</comment>
<evidence type="ECO:0000256" key="2">
    <source>
        <dbReference type="SAM" id="MobiDB-lite"/>
    </source>
</evidence>
<gene>
    <name evidence="3" type="ORF">M0811_00044</name>
</gene>
<evidence type="ECO:0000313" key="3">
    <source>
        <dbReference type="EMBL" id="KAJ5076727.1"/>
    </source>
</evidence>
<proteinExistence type="predicted"/>
<dbReference type="AlphaFoldDB" id="A0A9Q0LPL2"/>
<keyword evidence="4" id="KW-1185">Reference proteome</keyword>
<dbReference type="SUPFAM" id="SSF103657">
    <property type="entry name" value="BAR/IMD domain-like"/>
    <property type="match status" value="1"/>
</dbReference>
<dbReference type="Proteomes" id="UP001149090">
    <property type="component" value="Unassembled WGS sequence"/>
</dbReference>
<evidence type="ECO:0000256" key="1">
    <source>
        <dbReference type="SAM" id="Coils"/>
    </source>
</evidence>
<dbReference type="Gene3D" id="1.20.1270.60">
    <property type="entry name" value="Arfaptin homology (AH) domain/BAR domain"/>
    <property type="match status" value="1"/>
</dbReference>
<sequence>MSFSRFWDSESFILNFTNETTDKIKKIQHLMNTTSVIENEYSKKLKKILNNTENKQIAETTGPISKCWSALLLESKSTHESINEKNTKIKEHLKKMTDILGFEEKSKHIFDQIKTEKQIFDTTKKDYEKIKDEYFKKSEELEKYELELLKATDPKDKSKLESKLVNIQKDQKELEERFKDFHSLLFTRQEGFNVKISGLFDNLEQLENQKLLDTKNLLTIYLTDQESYAKELKEKTDKIREEFSFSEESINEYITTTFKVGEFPSPPKKQYYEQKFNHNTGIPEKDPKLQIGKTETQVVQTQNITQKTNSPTQNPINQTTQSPQVKAKVLFDYDQPNEGELGINFHLGQLINNYFTK</sequence>